<protein>
    <submittedName>
        <fullName evidence="2">Uncharacterized protein</fullName>
    </submittedName>
</protein>
<gene>
    <name evidence="2" type="ORF">H0H81_009733</name>
</gene>
<name>A0A9P7GJG5_9AGAR</name>
<dbReference type="EMBL" id="JABCKI010000291">
    <property type="protein sequence ID" value="KAG5651141.1"/>
    <property type="molecule type" value="Genomic_DNA"/>
</dbReference>
<comment type="caution">
    <text evidence="2">The sequence shown here is derived from an EMBL/GenBank/DDBJ whole genome shotgun (WGS) entry which is preliminary data.</text>
</comment>
<evidence type="ECO:0000313" key="2">
    <source>
        <dbReference type="EMBL" id="KAG5651141.1"/>
    </source>
</evidence>
<dbReference type="AlphaFoldDB" id="A0A9P7GJG5"/>
<dbReference type="Proteomes" id="UP000717328">
    <property type="component" value="Unassembled WGS sequence"/>
</dbReference>
<evidence type="ECO:0000313" key="3">
    <source>
        <dbReference type="Proteomes" id="UP000717328"/>
    </source>
</evidence>
<accession>A0A9P7GJG5</accession>
<keyword evidence="1" id="KW-0472">Membrane</keyword>
<feature type="transmembrane region" description="Helical" evidence="1">
    <location>
        <begin position="596"/>
        <end position="619"/>
    </location>
</feature>
<reference evidence="2" key="1">
    <citation type="submission" date="2021-02" db="EMBL/GenBank/DDBJ databases">
        <authorList>
            <person name="Nieuwenhuis M."/>
            <person name="Van De Peppel L.J.J."/>
        </authorList>
    </citation>
    <scope>NUCLEOTIDE SEQUENCE</scope>
    <source>
        <strain evidence="2">D49</strain>
    </source>
</reference>
<sequence>MNSDPLSLAAVLDEEGQSTLLISGSGLSYLTSRQLFEAGSRATIISSDPLYQTASNLTVAQTGPDFALWFRTNDHILGYQRGRGIQLLGSPVPLLPSHSTADFAPLLDPQSKSQSLIVLGEKNDLTLMTQSNDTTTWKALPLMIQQLDQVMKVQAFVTHIEVRDADGMLITQEDYHLSCSGWTRGLINGRETVLSSQPTVVRTSERGVITVIVPAEDITSYVYTLNNAGTTKQAHRLGKSYTVDPSQKVQDRLTTALKEGKHLRDIETPEGKLLDGSARPEDVDAAEELLKQIPGVLEDIKSKSTSSSLYSLDPSDYAALSWISKASEWWEWLKQKAKDVEKWFVQKVKDVWHFVVHIAGEVWAFVLDTVAEVFKGITWLLKKIGAALKKIWDWLSYIFNIEDIKATARSLRTLFDASLIYAEAFVKSGVKPVEDWADGLEAKITQALGVQLPSGIVDQKQRPKDHTTSKLGDVNAAANVTFYYLEQGQHVGGFSFTPSGPISTLYQDIILPILQELQKDIPIILSRLLNLFSDSKGAAIKDVMEIVATVVHALVQSLKKLVVGFIKLGGDLIHMINEVVHTPFSHFPIIGPLLKLFGFDATILDIVIYVLAVPVTIFAKIVTNERPRRIDKIDYQALVEGKITDKDVLMAYTELASFLGITEAFFESLYRVYKMLTAEVPEEPETFSAIGITFDVLIAAVTFPWDRKAPAWDFKVSIWSANLASKIVHAICLKCKAPAQLSAVIEGVVGIVAFCLSQVVHHENLDSPDKVWGDDVLIGFSIGESVFEVIEAVSTTMGVLQPETLPADLSGRPRRRIARPAEVPHCARRSLVLPPSILPQPCLQLRTEIHTTPLVILPLVLRVELLVRHARWARVPDALAEHQID</sequence>
<keyword evidence="1" id="KW-1133">Transmembrane helix</keyword>
<dbReference type="OrthoDB" id="3353914at2759"/>
<keyword evidence="3" id="KW-1185">Reference proteome</keyword>
<organism evidence="2 3">
    <name type="scientific">Sphagnurus paluster</name>
    <dbReference type="NCBI Taxonomy" id="117069"/>
    <lineage>
        <taxon>Eukaryota</taxon>
        <taxon>Fungi</taxon>
        <taxon>Dikarya</taxon>
        <taxon>Basidiomycota</taxon>
        <taxon>Agaricomycotina</taxon>
        <taxon>Agaricomycetes</taxon>
        <taxon>Agaricomycetidae</taxon>
        <taxon>Agaricales</taxon>
        <taxon>Tricholomatineae</taxon>
        <taxon>Lyophyllaceae</taxon>
        <taxon>Sphagnurus</taxon>
    </lineage>
</organism>
<proteinExistence type="predicted"/>
<keyword evidence="1" id="KW-0812">Transmembrane</keyword>
<reference evidence="2" key="2">
    <citation type="submission" date="2021-10" db="EMBL/GenBank/DDBJ databases">
        <title>Phylogenomics reveals ancestral predisposition of the termite-cultivated fungus Termitomyces towards a domesticated lifestyle.</title>
        <authorList>
            <person name="Auxier B."/>
            <person name="Grum-Grzhimaylo A."/>
            <person name="Cardenas M.E."/>
            <person name="Lodge J.D."/>
            <person name="Laessoe T."/>
            <person name="Pedersen O."/>
            <person name="Smith M.E."/>
            <person name="Kuyper T.W."/>
            <person name="Franco-Molano E.A."/>
            <person name="Baroni T.J."/>
            <person name="Aanen D.K."/>
        </authorList>
    </citation>
    <scope>NUCLEOTIDE SEQUENCE</scope>
    <source>
        <strain evidence="2">D49</strain>
    </source>
</reference>
<evidence type="ECO:0000256" key="1">
    <source>
        <dbReference type="SAM" id="Phobius"/>
    </source>
</evidence>